<evidence type="ECO:0008006" key="10">
    <source>
        <dbReference type="Google" id="ProtNLM"/>
    </source>
</evidence>
<feature type="transmembrane region" description="Helical" evidence="7">
    <location>
        <begin position="195"/>
        <end position="226"/>
    </location>
</feature>
<organism evidence="8 9">
    <name type="scientific">Boudabousia marimammalium</name>
    <dbReference type="NCBI Taxonomy" id="156892"/>
    <lineage>
        <taxon>Bacteria</taxon>
        <taxon>Bacillati</taxon>
        <taxon>Actinomycetota</taxon>
        <taxon>Actinomycetes</taxon>
        <taxon>Actinomycetales</taxon>
        <taxon>Actinomycetaceae</taxon>
        <taxon>Boudabousia</taxon>
    </lineage>
</organism>
<evidence type="ECO:0000313" key="9">
    <source>
        <dbReference type="Proteomes" id="UP000186465"/>
    </source>
</evidence>
<dbReference type="PANTHER" id="PTHR30477:SF0">
    <property type="entry name" value="METAL TRANSPORT SYSTEM MEMBRANE PROTEIN TM_0125-RELATED"/>
    <property type="match status" value="1"/>
</dbReference>
<evidence type="ECO:0000256" key="5">
    <source>
        <dbReference type="ARBA" id="ARBA00023136"/>
    </source>
</evidence>
<comment type="similarity">
    <text evidence="2 6">Belongs to the ABC-3 integral membrane protein family.</text>
</comment>
<evidence type="ECO:0000256" key="6">
    <source>
        <dbReference type="RuleBase" id="RU003943"/>
    </source>
</evidence>
<evidence type="ECO:0000256" key="2">
    <source>
        <dbReference type="ARBA" id="ARBA00008034"/>
    </source>
</evidence>
<keyword evidence="3 6" id="KW-0812">Transmembrane</keyword>
<feature type="transmembrane region" description="Helical" evidence="7">
    <location>
        <begin position="151"/>
        <end position="175"/>
    </location>
</feature>
<dbReference type="PANTHER" id="PTHR30477">
    <property type="entry name" value="ABC-TRANSPORTER METAL-BINDING PROTEIN"/>
    <property type="match status" value="1"/>
</dbReference>
<evidence type="ECO:0000313" key="8">
    <source>
        <dbReference type="EMBL" id="OKL48632.1"/>
    </source>
</evidence>
<dbReference type="RefSeq" id="WP_075361662.1">
    <property type="nucleotide sequence ID" value="NZ_MPDM01000005.1"/>
</dbReference>
<comment type="caution">
    <text evidence="8">The sequence shown here is derived from an EMBL/GenBank/DDBJ whole genome shotgun (WGS) entry which is preliminary data.</text>
</comment>
<protein>
    <recommendedName>
        <fullName evidence="10">Zinc ABC transporter permease</fullName>
    </recommendedName>
</protein>
<feature type="transmembrane region" description="Helical" evidence="7">
    <location>
        <begin position="109"/>
        <end position="130"/>
    </location>
</feature>
<feature type="transmembrane region" description="Helical" evidence="7">
    <location>
        <begin position="48"/>
        <end position="70"/>
    </location>
</feature>
<dbReference type="EMBL" id="MPDM01000005">
    <property type="protein sequence ID" value="OKL48632.1"/>
    <property type="molecule type" value="Genomic_DNA"/>
</dbReference>
<dbReference type="Gene3D" id="1.10.3470.10">
    <property type="entry name" value="ABC transporter involved in vitamin B12 uptake, BtuC"/>
    <property type="match status" value="1"/>
</dbReference>
<keyword evidence="5 7" id="KW-0472">Membrane</keyword>
<reference evidence="9" key="1">
    <citation type="submission" date="2016-11" db="EMBL/GenBank/DDBJ databases">
        <title>Actinomyces gypaetusis sp. nov. isolated from Gypaetus barbatus in Qinghai Tibet Plateau China.</title>
        <authorList>
            <person name="Meng X."/>
        </authorList>
    </citation>
    <scope>NUCLEOTIDE SEQUENCE [LARGE SCALE GENOMIC DNA]</scope>
    <source>
        <strain evidence="9">DSM 15383</strain>
    </source>
</reference>
<evidence type="ECO:0000256" key="7">
    <source>
        <dbReference type="SAM" id="Phobius"/>
    </source>
</evidence>
<dbReference type="InterPro" id="IPR001626">
    <property type="entry name" value="ABC_TroCD"/>
</dbReference>
<gene>
    <name evidence="8" type="ORF">BM477_05350</name>
</gene>
<evidence type="ECO:0000256" key="4">
    <source>
        <dbReference type="ARBA" id="ARBA00022989"/>
    </source>
</evidence>
<dbReference type="Proteomes" id="UP000186465">
    <property type="component" value="Unassembled WGS sequence"/>
</dbReference>
<accession>A0A1Q5PM80</accession>
<dbReference type="SUPFAM" id="SSF81345">
    <property type="entry name" value="ABC transporter involved in vitamin B12 uptake, BtuC"/>
    <property type="match status" value="1"/>
</dbReference>
<sequence length="294" mass="30547">MDSASLVSKLMLLELPLVETILVAGLCGVVGVLAILRRRVFFTQALTHATFPGAIIGVVLVGAGVFGAELANNPRALTLAIFIGATLACIPMAWGMGRLQKVPGQSPEAVSGVLLTFGFALGYFLAKWFAPLPLKVASFLTGKLLNVNGMDIIWSGSALVVAALVAFTMGRQIVAACFDEVGFQARGGNLWLVDAAIYLLIGVTVVVCLPAVGSVLAIGLIAGPAAGMARLIPEARTLLWVAPIWAIICALIGLMLGVVMNLSTGGMIAILSAIGYLLPAGISWIKTRRGLARI</sequence>
<dbReference type="GO" id="GO:0055085">
    <property type="term" value="P:transmembrane transport"/>
    <property type="evidence" value="ECO:0007669"/>
    <property type="project" value="InterPro"/>
</dbReference>
<evidence type="ECO:0000256" key="3">
    <source>
        <dbReference type="ARBA" id="ARBA00022692"/>
    </source>
</evidence>
<dbReference type="Pfam" id="PF00950">
    <property type="entry name" value="ABC-3"/>
    <property type="match status" value="1"/>
</dbReference>
<dbReference type="GO" id="GO:0043190">
    <property type="term" value="C:ATP-binding cassette (ABC) transporter complex"/>
    <property type="evidence" value="ECO:0007669"/>
    <property type="project" value="InterPro"/>
</dbReference>
<keyword evidence="9" id="KW-1185">Reference proteome</keyword>
<dbReference type="STRING" id="156892.BM477_05350"/>
<comment type="subcellular location">
    <subcellularLocation>
        <location evidence="6">Cell membrane</location>
        <topology evidence="6">Multi-pass membrane protein</topology>
    </subcellularLocation>
    <subcellularLocation>
        <location evidence="1">Membrane</location>
        <topology evidence="1">Multi-pass membrane protein</topology>
    </subcellularLocation>
</comment>
<dbReference type="AlphaFoldDB" id="A0A1Q5PM80"/>
<feature type="transmembrane region" description="Helical" evidence="7">
    <location>
        <begin position="12"/>
        <end position="36"/>
    </location>
</feature>
<keyword evidence="6" id="KW-0813">Transport</keyword>
<feature type="transmembrane region" description="Helical" evidence="7">
    <location>
        <begin position="266"/>
        <end position="285"/>
    </location>
</feature>
<name>A0A1Q5PM80_9ACTO</name>
<feature type="transmembrane region" description="Helical" evidence="7">
    <location>
        <begin position="238"/>
        <end position="260"/>
    </location>
</feature>
<dbReference type="OrthoDB" id="3260923at2"/>
<proteinExistence type="inferred from homology"/>
<feature type="transmembrane region" description="Helical" evidence="7">
    <location>
        <begin position="77"/>
        <end position="97"/>
    </location>
</feature>
<keyword evidence="4 7" id="KW-1133">Transmembrane helix</keyword>
<evidence type="ECO:0000256" key="1">
    <source>
        <dbReference type="ARBA" id="ARBA00004141"/>
    </source>
</evidence>
<dbReference type="InterPro" id="IPR037294">
    <property type="entry name" value="ABC_BtuC-like"/>
</dbReference>